<evidence type="ECO:0000313" key="1">
    <source>
        <dbReference type="EMBL" id="CAH1436486.1"/>
    </source>
</evidence>
<protein>
    <submittedName>
        <fullName evidence="1">Uncharacterized protein</fullName>
    </submittedName>
</protein>
<proteinExistence type="predicted"/>
<dbReference type="EMBL" id="CAKMRJ010004445">
    <property type="protein sequence ID" value="CAH1436486.1"/>
    <property type="molecule type" value="Genomic_DNA"/>
</dbReference>
<dbReference type="AlphaFoldDB" id="A0AAU9NFP9"/>
<name>A0AAU9NFP9_9ASTR</name>
<dbReference type="Proteomes" id="UP001157418">
    <property type="component" value="Unassembled WGS sequence"/>
</dbReference>
<sequence>MPKRFTPPTSAERKRHGHNYRRCHLYHHKTTLLRRWSSVFIIPFRFSPSPVVLLSTIMSLVNRLFKLSIPSSTENEIGEDPFFVNLQLIFWFLREISNSEGLSTATPISYSNIDFQGSFSSSFPVDASLRFTNTILFLFEVHLKLNDGSWA</sequence>
<accession>A0AAU9NFP9</accession>
<comment type="caution">
    <text evidence="1">The sequence shown here is derived from an EMBL/GenBank/DDBJ whole genome shotgun (WGS) entry which is preliminary data.</text>
</comment>
<organism evidence="1 2">
    <name type="scientific">Lactuca virosa</name>
    <dbReference type="NCBI Taxonomy" id="75947"/>
    <lineage>
        <taxon>Eukaryota</taxon>
        <taxon>Viridiplantae</taxon>
        <taxon>Streptophyta</taxon>
        <taxon>Embryophyta</taxon>
        <taxon>Tracheophyta</taxon>
        <taxon>Spermatophyta</taxon>
        <taxon>Magnoliopsida</taxon>
        <taxon>eudicotyledons</taxon>
        <taxon>Gunneridae</taxon>
        <taxon>Pentapetalae</taxon>
        <taxon>asterids</taxon>
        <taxon>campanulids</taxon>
        <taxon>Asterales</taxon>
        <taxon>Asteraceae</taxon>
        <taxon>Cichorioideae</taxon>
        <taxon>Cichorieae</taxon>
        <taxon>Lactucinae</taxon>
        <taxon>Lactuca</taxon>
    </lineage>
</organism>
<reference evidence="1 2" key="1">
    <citation type="submission" date="2022-01" db="EMBL/GenBank/DDBJ databases">
        <authorList>
            <person name="Xiong W."/>
            <person name="Schranz E."/>
        </authorList>
    </citation>
    <scope>NUCLEOTIDE SEQUENCE [LARGE SCALE GENOMIC DNA]</scope>
</reference>
<evidence type="ECO:0000313" key="2">
    <source>
        <dbReference type="Proteomes" id="UP001157418"/>
    </source>
</evidence>
<keyword evidence="2" id="KW-1185">Reference proteome</keyword>
<gene>
    <name evidence="1" type="ORF">LVIROSA_LOCUS22857</name>
</gene>